<reference evidence="2" key="1">
    <citation type="submission" date="2019-10" db="EMBL/GenBank/DDBJ databases">
        <authorList>
            <consortium name="DOE Joint Genome Institute"/>
            <person name="Kuo A."/>
            <person name="Miyauchi S."/>
            <person name="Kiss E."/>
            <person name="Drula E."/>
            <person name="Kohler A."/>
            <person name="Sanchez-Garcia M."/>
            <person name="Andreopoulos B."/>
            <person name="Barry K.W."/>
            <person name="Bonito G."/>
            <person name="Buee M."/>
            <person name="Carver A."/>
            <person name="Chen C."/>
            <person name="Cichocki N."/>
            <person name="Clum A."/>
            <person name="Culley D."/>
            <person name="Crous P.W."/>
            <person name="Fauchery L."/>
            <person name="Girlanda M."/>
            <person name="Hayes R."/>
            <person name="Keri Z."/>
            <person name="LaButti K."/>
            <person name="Lipzen A."/>
            <person name="Lombard V."/>
            <person name="Magnuson J."/>
            <person name="Maillard F."/>
            <person name="Morin E."/>
            <person name="Murat C."/>
            <person name="Nolan M."/>
            <person name="Ohm R."/>
            <person name="Pangilinan J."/>
            <person name="Pereira M."/>
            <person name="Perotto S."/>
            <person name="Peter M."/>
            <person name="Riley R."/>
            <person name="Sitrit Y."/>
            <person name="Stielow B."/>
            <person name="Szollosi G."/>
            <person name="Zifcakova L."/>
            <person name="Stursova M."/>
            <person name="Spatafora J.W."/>
            <person name="Tedersoo L."/>
            <person name="Vaario L.-M."/>
            <person name="Yamada A."/>
            <person name="Yan M."/>
            <person name="Wang P."/>
            <person name="Xu J."/>
            <person name="Bruns T."/>
            <person name="Baldrian P."/>
            <person name="Vilgalys R."/>
            <person name="Henrissat B."/>
            <person name="Grigoriev I.V."/>
            <person name="Hibbett D."/>
            <person name="Nagy L.G."/>
            <person name="Martin F.M."/>
        </authorList>
    </citation>
    <scope>NUCLEOTIDE SEQUENCE</scope>
    <source>
        <strain evidence="2">Prilba</strain>
    </source>
</reference>
<evidence type="ECO:0000313" key="3">
    <source>
        <dbReference type="Proteomes" id="UP000759537"/>
    </source>
</evidence>
<dbReference type="AlphaFoldDB" id="A0A9P5JZM5"/>
<protein>
    <submittedName>
        <fullName evidence="2">Uncharacterized protein</fullName>
    </submittedName>
</protein>
<feature type="compositionally biased region" description="Polar residues" evidence="1">
    <location>
        <begin position="1"/>
        <end position="17"/>
    </location>
</feature>
<gene>
    <name evidence="2" type="ORF">DFH94DRAFT_684607</name>
</gene>
<evidence type="ECO:0000313" key="2">
    <source>
        <dbReference type="EMBL" id="KAF8472397.1"/>
    </source>
</evidence>
<reference evidence="2" key="2">
    <citation type="journal article" date="2020" name="Nat. Commun.">
        <title>Large-scale genome sequencing of mycorrhizal fungi provides insights into the early evolution of symbiotic traits.</title>
        <authorList>
            <person name="Miyauchi S."/>
            <person name="Kiss E."/>
            <person name="Kuo A."/>
            <person name="Drula E."/>
            <person name="Kohler A."/>
            <person name="Sanchez-Garcia M."/>
            <person name="Morin E."/>
            <person name="Andreopoulos B."/>
            <person name="Barry K.W."/>
            <person name="Bonito G."/>
            <person name="Buee M."/>
            <person name="Carver A."/>
            <person name="Chen C."/>
            <person name="Cichocki N."/>
            <person name="Clum A."/>
            <person name="Culley D."/>
            <person name="Crous P.W."/>
            <person name="Fauchery L."/>
            <person name="Girlanda M."/>
            <person name="Hayes R.D."/>
            <person name="Keri Z."/>
            <person name="LaButti K."/>
            <person name="Lipzen A."/>
            <person name="Lombard V."/>
            <person name="Magnuson J."/>
            <person name="Maillard F."/>
            <person name="Murat C."/>
            <person name="Nolan M."/>
            <person name="Ohm R.A."/>
            <person name="Pangilinan J."/>
            <person name="Pereira M.F."/>
            <person name="Perotto S."/>
            <person name="Peter M."/>
            <person name="Pfister S."/>
            <person name="Riley R."/>
            <person name="Sitrit Y."/>
            <person name="Stielow J.B."/>
            <person name="Szollosi G."/>
            <person name="Zifcakova L."/>
            <person name="Stursova M."/>
            <person name="Spatafora J.W."/>
            <person name="Tedersoo L."/>
            <person name="Vaario L.M."/>
            <person name="Yamada A."/>
            <person name="Yan M."/>
            <person name="Wang P."/>
            <person name="Xu J."/>
            <person name="Bruns T."/>
            <person name="Baldrian P."/>
            <person name="Vilgalys R."/>
            <person name="Dunand C."/>
            <person name="Henrissat B."/>
            <person name="Grigoriev I.V."/>
            <person name="Hibbett D."/>
            <person name="Nagy L.G."/>
            <person name="Martin F.M."/>
        </authorList>
    </citation>
    <scope>NUCLEOTIDE SEQUENCE</scope>
    <source>
        <strain evidence="2">Prilba</strain>
    </source>
</reference>
<feature type="compositionally biased region" description="Low complexity" evidence="1">
    <location>
        <begin position="18"/>
        <end position="34"/>
    </location>
</feature>
<evidence type="ECO:0000256" key="1">
    <source>
        <dbReference type="SAM" id="MobiDB-lite"/>
    </source>
</evidence>
<keyword evidence="3" id="KW-1185">Reference proteome</keyword>
<dbReference type="Proteomes" id="UP000759537">
    <property type="component" value="Unassembled WGS sequence"/>
</dbReference>
<comment type="caution">
    <text evidence="2">The sequence shown here is derived from an EMBL/GenBank/DDBJ whole genome shotgun (WGS) entry which is preliminary data.</text>
</comment>
<sequence>MSSPRSSSPHCTENGENQSMSPVSQSNQSSPAPSDATDYPISNSSGSDGYRSRAPTPQCLPSDDQIPELDVASQDAIYHCMDIARCLVVDAQSRAATPCPSPNVSPHEDPEMEMLTDSVQAAPKALEWPPAPFTLASALTLDELPDSDLWYRPEYQLTQEWLEQTIKYLKDIDEEKRVTTEREVDTSEIVRFVEGDPEDLLLVYGLPDEDAEPINSKESFGQGRLWDVRGKCGATSQLWDGNDPFPHPLDAAAALTVSWSFKFQRDRRKTTTWSRSRFTNSVPPLDIDLTLIPYAEDICSTEIQDVSSGGVACSAKSGLTSVCLTWLDVNGTTGTFGMTAYTNRHVFYEILTAATRIPSCIMAAYKPSVQDSWHEDRGGLGQFIEASWTPIRQPGRAQARSTGMCFSRTPEEVFNAALVEYVKQTGNDLSKHPLSTKLENCKLPSDVLDVIGELAKTFHPKEGNKSLVKALEPTVNVVCSLSGAFGNSIGIPTSISNLWQRWSPLYGLYLPSPR</sequence>
<feature type="region of interest" description="Disordered" evidence="1">
    <location>
        <begin position="1"/>
        <end position="65"/>
    </location>
</feature>
<accession>A0A9P5JZM5</accession>
<dbReference type="OrthoDB" id="3268089at2759"/>
<dbReference type="EMBL" id="WHVB01000020">
    <property type="protein sequence ID" value="KAF8472397.1"/>
    <property type="molecule type" value="Genomic_DNA"/>
</dbReference>
<organism evidence="2 3">
    <name type="scientific">Russula ochroleuca</name>
    <dbReference type="NCBI Taxonomy" id="152965"/>
    <lineage>
        <taxon>Eukaryota</taxon>
        <taxon>Fungi</taxon>
        <taxon>Dikarya</taxon>
        <taxon>Basidiomycota</taxon>
        <taxon>Agaricomycotina</taxon>
        <taxon>Agaricomycetes</taxon>
        <taxon>Russulales</taxon>
        <taxon>Russulaceae</taxon>
        <taxon>Russula</taxon>
    </lineage>
</organism>
<proteinExistence type="predicted"/>
<name>A0A9P5JZM5_9AGAM</name>